<accession>A0AAU8B8F1</accession>
<reference evidence="1" key="1">
    <citation type="submission" date="2024-03" db="EMBL/GenBank/DDBJ databases">
        <title>Diverse circular DNA viruses in blood, oral, and fecal samples of captive lemurs.</title>
        <authorList>
            <person name="Paietta E.N."/>
            <person name="Kraberger S."/>
            <person name="Lund M.C."/>
            <person name="Custer J.M."/>
            <person name="Vargas K.M."/>
            <person name="Ehmke E.E."/>
            <person name="Yoder A.D."/>
            <person name="Varsani A."/>
        </authorList>
    </citation>
    <scope>NUCLEOTIDE SEQUENCE</scope>
    <source>
        <strain evidence="1">Duke_28FS_1</strain>
    </source>
</reference>
<sequence length="115" mass="13132">MDETMNVGIEQEVIAELSVELSKEPTFNPDVLAIKVRNAIREVKMKRNYVATSYTDTQIETDLYNYYSVIKSVALYDYNQIGAEGEASHSENGISRSYIDRDDLFRSVHAFVKVL</sequence>
<dbReference type="Pfam" id="PF05135">
    <property type="entry name" value="Phage_connect_1"/>
    <property type="match status" value="1"/>
</dbReference>
<protein>
    <submittedName>
        <fullName evidence="1">Uncharacterized protein</fullName>
    </submittedName>
</protein>
<name>A0AAU8B8F1_9CAUD</name>
<organism evidence="1">
    <name type="scientific">Dulem virus 39</name>
    <dbReference type="NCBI Taxonomy" id="3145757"/>
    <lineage>
        <taxon>Viruses</taxon>
        <taxon>Duplodnaviria</taxon>
        <taxon>Heunggongvirae</taxon>
        <taxon>Uroviricota</taxon>
        <taxon>Caudoviricetes</taxon>
    </lineage>
</organism>
<dbReference type="EMBL" id="PP511791">
    <property type="protein sequence ID" value="XCD07508.1"/>
    <property type="molecule type" value="Genomic_DNA"/>
</dbReference>
<proteinExistence type="predicted"/>
<evidence type="ECO:0000313" key="1">
    <source>
        <dbReference type="EMBL" id="XCD07508.1"/>
    </source>
</evidence>
<dbReference type="InterPro" id="IPR021146">
    <property type="entry name" value="Phage_gp6-like_head-tail"/>
</dbReference>